<protein>
    <submittedName>
        <fullName evidence="3">HesA/MoeB/ThiF family protein</fullName>
    </submittedName>
</protein>
<name>A0A8I1W9D8_PLESH</name>
<evidence type="ECO:0000313" key="3">
    <source>
        <dbReference type="EMBL" id="MBO1109635.1"/>
    </source>
</evidence>
<evidence type="ECO:0000313" key="4">
    <source>
        <dbReference type="Proteomes" id="UP000664658"/>
    </source>
</evidence>
<dbReference type="GO" id="GO:0016779">
    <property type="term" value="F:nucleotidyltransferase activity"/>
    <property type="evidence" value="ECO:0007669"/>
    <property type="project" value="TreeGrafter"/>
</dbReference>
<dbReference type="SUPFAM" id="SSF69572">
    <property type="entry name" value="Activating enzymes of the ubiquitin-like proteins"/>
    <property type="match status" value="1"/>
</dbReference>
<dbReference type="GO" id="GO:0005829">
    <property type="term" value="C:cytosol"/>
    <property type="evidence" value="ECO:0007669"/>
    <property type="project" value="TreeGrafter"/>
</dbReference>
<evidence type="ECO:0000256" key="1">
    <source>
        <dbReference type="ARBA" id="ARBA00009919"/>
    </source>
</evidence>
<dbReference type="InterPro" id="IPR045886">
    <property type="entry name" value="ThiF/MoeB/HesA"/>
</dbReference>
<dbReference type="GO" id="GO:0004792">
    <property type="term" value="F:thiosulfate-cyanide sulfurtransferase activity"/>
    <property type="evidence" value="ECO:0007669"/>
    <property type="project" value="TreeGrafter"/>
</dbReference>
<reference evidence="3" key="1">
    <citation type="submission" date="2021-03" db="EMBL/GenBank/DDBJ databases">
        <title>Plesiomonas shigelloides zfcc0051, isolated from zebrafish feces.</title>
        <authorList>
            <person name="Vanderhoek Z."/>
            <person name="Gaulke C."/>
        </authorList>
    </citation>
    <scope>NUCLEOTIDE SEQUENCE</scope>
    <source>
        <strain evidence="3">Zfcc0051</strain>
    </source>
</reference>
<dbReference type="InterPro" id="IPR035985">
    <property type="entry name" value="Ubiquitin-activating_enz"/>
</dbReference>
<accession>A0A8I1W9D8</accession>
<dbReference type="PANTHER" id="PTHR10953:SF240">
    <property type="entry name" value="SULFUR CARRIER PROTEIN THIS ADENYLYLTRANSFERASE"/>
    <property type="match status" value="1"/>
</dbReference>
<comment type="similarity">
    <text evidence="1">Belongs to the HesA/MoeB/ThiF family.</text>
</comment>
<dbReference type="GO" id="GO:0008146">
    <property type="term" value="F:sulfotransferase activity"/>
    <property type="evidence" value="ECO:0007669"/>
    <property type="project" value="TreeGrafter"/>
</dbReference>
<dbReference type="GO" id="GO:0008641">
    <property type="term" value="F:ubiquitin-like modifier activating enzyme activity"/>
    <property type="evidence" value="ECO:0007669"/>
    <property type="project" value="InterPro"/>
</dbReference>
<dbReference type="Gene3D" id="3.40.50.720">
    <property type="entry name" value="NAD(P)-binding Rossmann-like Domain"/>
    <property type="match status" value="1"/>
</dbReference>
<gene>
    <name evidence="3" type="ORF">J2R62_15740</name>
</gene>
<dbReference type="RefSeq" id="WP_207542665.1">
    <property type="nucleotide sequence ID" value="NZ_JAFNAA010000023.1"/>
</dbReference>
<evidence type="ECO:0000259" key="2">
    <source>
        <dbReference type="Pfam" id="PF00899"/>
    </source>
</evidence>
<dbReference type="EMBL" id="JAFNAA010000023">
    <property type="protein sequence ID" value="MBO1109635.1"/>
    <property type="molecule type" value="Genomic_DNA"/>
</dbReference>
<feature type="domain" description="THIF-type NAD/FAD binding fold" evidence="2">
    <location>
        <begin position="10"/>
        <end position="248"/>
    </location>
</feature>
<dbReference type="AlphaFoldDB" id="A0A8I1W9D8"/>
<dbReference type="InterPro" id="IPR000594">
    <property type="entry name" value="ThiF_NAD_FAD-bd"/>
</dbReference>
<dbReference type="FunFam" id="3.40.50.720:FF:000080">
    <property type="entry name" value="Thiazole biosynthesis adenylyltransferase ThiF"/>
    <property type="match status" value="1"/>
</dbReference>
<dbReference type="PANTHER" id="PTHR10953">
    <property type="entry name" value="UBIQUITIN-ACTIVATING ENZYME E1"/>
    <property type="match status" value="1"/>
</dbReference>
<comment type="caution">
    <text evidence="3">The sequence shown here is derived from an EMBL/GenBank/DDBJ whole genome shotgun (WGS) entry which is preliminary data.</text>
</comment>
<dbReference type="Proteomes" id="UP000664658">
    <property type="component" value="Unassembled WGS sequence"/>
</dbReference>
<organism evidence="3 4">
    <name type="scientific">Plesiomonas shigelloides</name>
    <name type="common">Aeromonas shigelloides</name>
    <dbReference type="NCBI Taxonomy" id="703"/>
    <lineage>
        <taxon>Bacteria</taxon>
        <taxon>Pseudomonadati</taxon>
        <taxon>Pseudomonadota</taxon>
        <taxon>Gammaproteobacteria</taxon>
        <taxon>Enterobacterales</taxon>
        <taxon>Enterobacteriaceae</taxon>
        <taxon>Plesiomonas</taxon>
    </lineage>
</organism>
<dbReference type="CDD" id="cd00757">
    <property type="entry name" value="ThiF_MoeB_HesA_family"/>
    <property type="match status" value="1"/>
</dbReference>
<proteinExistence type="inferred from homology"/>
<dbReference type="Pfam" id="PF00899">
    <property type="entry name" value="ThiF"/>
    <property type="match status" value="1"/>
</dbReference>
<sequence length="257" mass="27061">MLDDHAFMRFSRQIMLDEVGEAGQATLAKLRVLQIGLGGLGCAAAQALLAAGVGVVVAADDDEVELSNLPRQGLYRLQDVGRSKSEAAHAALSEGRAAGRLRTHRVRVDALWLAREVPLVDVVLDCSDNMPTRQAVNAACVAAGKPLVSAAVAGWRGQLMSFVPGGGCYHCQFPASSHDEAGSCRTLGIISPLPALAGQWQATQALRIGLQRAADRAGLAACATMVRCDLWQGQWQVLQPASDPDCPVCGGGQQWGR</sequence>